<dbReference type="Pfam" id="PF00145">
    <property type="entry name" value="DNA_methylase"/>
    <property type="match status" value="1"/>
</dbReference>
<dbReference type="PANTHER" id="PTHR10629:SF52">
    <property type="entry name" value="DNA (CYTOSINE-5)-METHYLTRANSFERASE 1"/>
    <property type="match status" value="1"/>
</dbReference>
<dbReference type="OrthoDB" id="414133at2759"/>
<keyword evidence="4 5" id="KW-0949">S-adenosyl-L-methionine</keyword>
<dbReference type="InterPro" id="IPR031303">
    <property type="entry name" value="C5_meth_CS"/>
</dbReference>
<evidence type="ECO:0000256" key="4">
    <source>
        <dbReference type="ARBA" id="ARBA00022691"/>
    </source>
</evidence>
<reference evidence="6 7" key="1">
    <citation type="journal article" date="2018" name="Nat. Ecol. Evol.">
        <title>Pezizomycetes genomes reveal the molecular basis of ectomycorrhizal truffle lifestyle.</title>
        <authorList>
            <person name="Murat C."/>
            <person name="Payen T."/>
            <person name="Noel B."/>
            <person name="Kuo A."/>
            <person name="Morin E."/>
            <person name="Chen J."/>
            <person name="Kohler A."/>
            <person name="Krizsan K."/>
            <person name="Balestrini R."/>
            <person name="Da Silva C."/>
            <person name="Montanini B."/>
            <person name="Hainaut M."/>
            <person name="Levati E."/>
            <person name="Barry K.W."/>
            <person name="Belfiori B."/>
            <person name="Cichocki N."/>
            <person name="Clum A."/>
            <person name="Dockter R.B."/>
            <person name="Fauchery L."/>
            <person name="Guy J."/>
            <person name="Iotti M."/>
            <person name="Le Tacon F."/>
            <person name="Lindquist E.A."/>
            <person name="Lipzen A."/>
            <person name="Malagnac F."/>
            <person name="Mello A."/>
            <person name="Molinier V."/>
            <person name="Miyauchi S."/>
            <person name="Poulain J."/>
            <person name="Riccioni C."/>
            <person name="Rubini A."/>
            <person name="Sitrit Y."/>
            <person name="Splivallo R."/>
            <person name="Traeger S."/>
            <person name="Wang M."/>
            <person name="Zifcakova L."/>
            <person name="Wipf D."/>
            <person name="Zambonelli A."/>
            <person name="Paolocci F."/>
            <person name="Nowrousian M."/>
            <person name="Ottonello S."/>
            <person name="Baldrian P."/>
            <person name="Spatafora J.W."/>
            <person name="Henrissat B."/>
            <person name="Nagy L.G."/>
            <person name="Aury J.M."/>
            <person name="Wincker P."/>
            <person name="Grigoriev I.V."/>
            <person name="Bonfante P."/>
            <person name="Martin F.M."/>
        </authorList>
    </citation>
    <scope>NUCLEOTIDE SEQUENCE [LARGE SCALE GENOMIC DNA]</scope>
    <source>
        <strain evidence="6 7">RN42</strain>
    </source>
</reference>
<dbReference type="GO" id="GO:0003677">
    <property type="term" value="F:DNA binding"/>
    <property type="evidence" value="ECO:0007669"/>
    <property type="project" value="TreeGrafter"/>
</dbReference>
<dbReference type="GO" id="GO:0003886">
    <property type="term" value="F:DNA (cytosine-5-)-methyltransferase activity"/>
    <property type="evidence" value="ECO:0007669"/>
    <property type="project" value="UniProtKB-EC"/>
</dbReference>
<dbReference type="EMBL" id="ML119767">
    <property type="protein sequence ID" value="RPA75302.1"/>
    <property type="molecule type" value="Genomic_DNA"/>
</dbReference>
<dbReference type="InterPro" id="IPR050390">
    <property type="entry name" value="C5-Methyltransferase"/>
</dbReference>
<dbReference type="AlphaFoldDB" id="A0A3N4HN97"/>
<proteinExistence type="inferred from homology"/>
<dbReference type="GO" id="GO:0044027">
    <property type="term" value="P:negative regulation of gene expression via chromosomal CpG island methylation"/>
    <property type="evidence" value="ECO:0007669"/>
    <property type="project" value="TreeGrafter"/>
</dbReference>
<keyword evidence="2 5" id="KW-0489">Methyltransferase</keyword>
<evidence type="ECO:0000256" key="3">
    <source>
        <dbReference type="ARBA" id="ARBA00022679"/>
    </source>
</evidence>
<protein>
    <recommendedName>
        <fullName evidence="1">DNA (cytosine-5-)-methyltransferase</fullName>
        <ecNumber evidence="1">2.1.1.37</ecNumber>
    </recommendedName>
</protein>
<evidence type="ECO:0000313" key="6">
    <source>
        <dbReference type="EMBL" id="RPA75302.1"/>
    </source>
</evidence>
<evidence type="ECO:0000256" key="2">
    <source>
        <dbReference type="ARBA" id="ARBA00022603"/>
    </source>
</evidence>
<evidence type="ECO:0000256" key="1">
    <source>
        <dbReference type="ARBA" id="ARBA00011975"/>
    </source>
</evidence>
<dbReference type="CDD" id="cd04370">
    <property type="entry name" value="BAH"/>
    <property type="match status" value="1"/>
</dbReference>
<dbReference type="PRINTS" id="PR00105">
    <property type="entry name" value="C5METTRFRASE"/>
</dbReference>
<dbReference type="Proteomes" id="UP000275078">
    <property type="component" value="Unassembled WGS sequence"/>
</dbReference>
<accession>A0A3N4HN97</accession>
<dbReference type="InterPro" id="IPR001525">
    <property type="entry name" value="C5_MeTfrase"/>
</dbReference>
<dbReference type="GO" id="GO:0032259">
    <property type="term" value="P:methylation"/>
    <property type="evidence" value="ECO:0007669"/>
    <property type="project" value="UniProtKB-KW"/>
</dbReference>
<dbReference type="STRING" id="1160509.A0A3N4HN97"/>
<dbReference type="SUPFAM" id="SSF53335">
    <property type="entry name" value="S-adenosyl-L-methionine-dependent methyltransferases"/>
    <property type="match status" value="1"/>
</dbReference>
<dbReference type="Gene3D" id="3.90.120.10">
    <property type="entry name" value="DNA Methylase, subunit A, domain 2"/>
    <property type="match status" value="1"/>
</dbReference>
<evidence type="ECO:0000313" key="7">
    <source>
        <dbReference type="Proteomes" id="UP000275078"/>
    </source>
</evidence>
<dbReference type="GO" id="GO:0005634">
    <property type="term" value="C:nucleus"/>
    <property type="evidence" value="ECO:0007669"/>
    <property type="project" value="TreeGrafter"/>
</dbReference>
<dbReference type="Gene3D" id="3.40.50.150">
    <property type="entry name" value="Vaccinia Virus protein VP39"/>
    <property type="match status" value="1"/>
</dbReference>
<feature type="active site" evidence="5">
    <location>
        <position position="301"/>
    </location>
</feature>
<sequence>MSERRYEAGMTVALHEGSFLKIQRVYIRQYHADNRREHMLVGPLFRRTKYLKALSKKVNEVAIVHESIHVPVQDVIGVRELIITNRPFPECRKGDEHTGRLVCRWVYNLDERAKGREYKKQRYIRRITEAEADPEYRVEDRVLRRRWFQEGYIGDEISYKEHGNGDIVDIRSESPLQVLDGWGGDLVDLENGEETSIPGPCRSASSYGRLMKPPLAQAADSNTSRKYTFGDTFCGGGGVSLGARQAGLEVKWAFDMNPNAGANYRRNFPNTDFFLAEAEQFIQLSVGISQHVDILHLSPPCQTFSRAHTIAGKNDENNEASFFAVVNLIKAVRPRLFTVEETDGIMDRQSRQFIDTALMGITELGYSFRICVLNAIEYGVCQNRKRLIIIGAAPGEELPPFPLPTHQDFFSKDPRRDLLPAVTLDDALSTITPESTDHHLNHVWQPAEWKTPYDAHRPFKNAIRAGGGEYDIYPDGRRKFTVRELACIQGFPDEYEFVGTLTDKRRIIGNAVPPPLSAAIMSTLRQWMTEKDFERME</sequence>
<dbReference type="PROSITE" id="PS51679">
    <property type="entry name" value="SAM_MT_C5"/>
    <property type="match status" value="1"/>
</dbReference>
<dbReference type="PANTHER" id="PTHR10629">
    <property type="entry name" value="CYTOSINE-SPECIFIC METHYLTRANSFERASE"/>
    <property type="match status" value="1"/>
</dbReference>
<name>A0A3N4HN97_ASCIM</name>
<gene>
    <name evidence="6" type="ORF">BJ508DRAFT_243387</name>
</gene>
<organism evidence="6 7">
    <name type="scientific">Ascobolus immersus RN42</name>
    <dbReference type="NCBI Taxonomy" id="1160509"/>
    <lineage>
        <taxon>Eukaryota</taxon>
        <taxon>Fungi</taxon>
        <taxon>Dikarya</taxon>
        <taxon>Ascomycota</taxon>
        <taxon>Pezizomycotina</taxon>
        <taxon>Pezizomycetes</taxon>
        <taxon>Pezizales</taxon>
        <taxon>Ascobolaceae</taxon>
        <taxon>Ascobolus</taxon>
    </lineage>
</organism>
<keyword evidence="7" id="KW-1185">Reference proteome</keyword>
<evidence type="ECO:0000256" key="5">
    <source>
        <dbReference type="PROSITE-ProRule" id="PRU01016"/>
    </source>
</evidence>
<comment type="similarity">
    <text evidence="5">Belongs to the class I-like SAM-binding methyltransferase superfamily. C5-methyltransferase family.</text>
</comment>
<dbReference type="InterPro" id="IPR029063">
    <property type="entry name" value="SAM-dependent_MTases_sf"/>
</dbReference>
<dbReference type="EC" id="2.1.1.37" evidence="1"/>
<dbReference type="PROSITE" id="PS00095">
    <property type="entry name" value="C5_MTASE_2"/>
    <property type="match status" value="1"/>
</dbReference>
<keyword evidence="3 5" id="KW-0808">Transferase</keyword>